<proteinExistence type="predicted"/>
<evidence type="ECO:0000313" key="3">
    <source>
        <dbReference type="Proteomes" id="UP001310594"/>
    </source>
</evidence>
<reference evidence="2" key="1">
    <citation type="submission" date="2023-08" db="EMBL/GenBank/DDBJ databases">
        <title>Black Yeasts Isolated from many extreme environments.</title>
        <authorList>
            <person name="Coleine C."/>
            <person name="Stajich J.E."/>
            <person name="Selbmann L."/>
        </authorList>
    </citation>
    <scope>NUCLEOTIDE SEQUENCE</scope>
    <source>
        <strain evidence="2">CCFEE 5810</strain>
    </source>
</reference>
<accession>A0AAN7ZY87</accession>
<feature type="compositionally biased region" description="Basic residues" evidence="1">
    <location>
        <begin position="1"/>
        <end position="20"/>
    </location>
</feature>
<dbReference type="AlphaFoldDB" id="A0AAN7ZY87"/>
<dbReference type="EMBL" id="JAVRQU010000024">
    <property type="protein sequence ID" value="KAK5690592.1"/>
    <property type="molecule type" value="Genomic_DNA"/>
</dbReference>
<feature type="region of interest" description="Disordered" evidence="1">
    <location>
        <begin position="1"/>
        <end position="33"/>
    </location>
</feature>
<name>A0AAN7ZY87_9PEZI</name>
<evidence type="ECO:0000313" key="2">
    <source>
        <dbReference type="EMBL" id="KAK5690592.1"/>
    </source>
</evidence>
<gene>
    <name evidence="2" type="ORF">LTR97_012146</name>
</gene>
<evidence type="ECO:0000256" key="1">
    <source>
        <dbReference type="SAM" id="MobiDB-lite"/>
    </source>
</evidence>
<comment type="caution">
    <text evidence="2">The sequence shown here is derived from an EMBL/GenBank/DDBJ whole genome shotgun (WGS) entry which is preliminary data.</text>
</comment>
<protein>
    <recommendedName>
        <fullName evidence="4">F-box domain-containing protein</fullName>
    </recommendedName>
</protein>
<organism evidence="2 3">
    <name type="scientific">Elasticomyces elasticus</name>
    <dbReference type="NCBI Taxonomy" id="574655"/>
    <lineage>
        <taxon>Eukaryota</taxon>
        <taxon>Fungi</taxon>
        <taxon>Dikarya</taxon>
        <taxon>Ascomycota</taxon>
        <taxon>Pezizomycotina</taxon>
        <taxon>Dothideomycetes</taxon>
        <taxon>Dothideomycetidae</taxon>
        <taxon>Mycosphaerellales</taxon>
        <taxon>Teratosphaeriaceae</taxon>
        <taxon>Elasticomyces</taxon>
    </lineage>
</organism>
<sequence>MHPDPRKRKRQRNHRSHARKAQPAAEDLQRPRGIINRKNAVDETKPHLMGLPEELRHQIFEYTVLKADPIVVTADGPQQPPLLQVCRQIREVTLPIYYTYNAFEYELMDYNMAQLLPAHAVHEKNFKPPAGSSSGGLNVIHSFQGREIGLVGTVLDGVPCWQNLVGWLRLCYLYESIPWWGNREDVDPDLVMRTALFDAFKALRENGVTWAAASSMLVAWHHLFIVHDAAWTI</sequence>
<dbReference type="Proteomes" id="UP001310594">
    <property type="component" value="Unassembled WGS sequence"/>
</dbReference>
<evidence type="ECO:0008006" key="4">
    <source>
        <dbReference type="Google" id="ProtNLM"/>
    </source>
</evidence>